<dbReference type="GeneID" id="113470974"/>
<reference evidence="3" key="1">
    <citation type="submission" date="2025-08" db="UniProtKB">
        <authorList>
            <consortium name="RefSeq"/>
        </authorList>
    </citation>
    <scope>IDENTIFICATION</scope>
</reference>
<feature type="compositionally biased region" description="Polar residues" evidence="1">
    <location>
        <begin position="48"/>
        <end position="63"/>
    </location>
</feature>
<dbReference type="RefSeq" id="XP_026685598.1">
    <property type="nucleotide sequence ID" value="XM_026829797.1"/>
</dbReference>
<organism evidence="2 3">
    <name type="scientific">Diaphorina citri</name>
    <name type="common">Asian citrus psyllid</name>
    <dbReference type="NCBI Taxonomy" id="121845"/>
    <lineage>
        <taxon>Eukaryota</taxon>
        <taxon>Metazoa</taxon>
        <taxon>Ecdysozoa</taxon>
        <taxon>Arthropoda</taxon>
        <taxon>Hexapoda</taxon>
        <taxon>Insecta</taxon>
        <taxon>Pterygota</taxon>
        <taxon>Neoptera</taxon>
        <taxon>Paraneoptera</taxon>
        <taxon>Hemiptera</taxon>
        <taxon>Sternorrhyncha</taxon>
        <taxon>Psylloidea</taxon>
        <taxon>Psyllidae</taxon>
        <taxon>Diaphorininae</taxon>
        <taxon>Diaphorina</taxon>
    </lineage>
</organism>
<gene>
    <name evidence="3" type="primary">LOC113470974</name>
</gene>
<feature type="compositionally biased region" description="Basic and acidic residues" evidence="1">
    <location>
        <begin position="31"/>
        <end position="47"/>
    </location>
</feature>
<evidence type="ECO:0000313" key="3">
    <source>
        <dbReference type="RefSeq" id="XP_026685598.1"/>
    </source>
</evidence>
<proteinExistence type="predicted"/>
<evidence type="ECO:0000256" key="1">
    <source>
        <dbReference type="SAM" id="MobiDB-lite"/>
    </source>
</evidence>
<dbReference type="PaxDb" id="121845-A0A3Q0JF04"/>
<feature type="region of interest" description="Disordered" evidence="1">
    <location>
        <begin position="160"/>
        <end position="234"/>
    </location>
</feature>
<feature type="compositionally biased region" description="Polar residues" evidence="1">
    <location>
        <begin position="173"/>
        <end position="205"/>
    </location>
</feature>
<keyword evidence="2" id="KW-1185">Reference proteome</keyword>
<feature type="compositionally biased region" description="Polar residues" evidence="1">
    <location>
        <begin position="212"/>
        <end position="228"/>
    </location>
</feature>
<evidence type="ECO:0000313" key="2">
    <source>
        <dbReference type="Proteomes" id="UP000079169"/>
    </source>
</evidence>
<feature type="compositionally biased region" description="Basic and acidic residues" evidence="1">
    <location>
        <begin position="81"/>
        <end position="98"/>
    </location>
</feature>
<accession>A0A3Q0JF04</accession>
<sequence length="376" mass="42626">MDLLKSDWFCASEIDILSGVIDWQDNMSARESNDKKTNENDIEKQEFSGDNTSVVSHSGTDLSKLSLDDESGDEDGNLCSEKSDWEDSKELSYSEKNMDTGNIDPAETDRSTALVKSFSENVLKTLLSNVRVKLISAFDFMDALDSKLFKKYKRILANRANYSSNPEPRRAQQTDSSNLEPSGTQQTDSSNPELSGTQQTDSSNPEPRRAQQTDSSNPEPSGTQPTDSSEPRSAIEKVKGDIVSITVQNIEKEFVIKGNQKDFSRLYESEEEYLIEGLNWKVCWRQEPMYNCYFYVDIFLKCTSTEYKDWECTAQCELFWVSGARCSLGSRQSTFNSHTPLVGFYRVRPSQGYQFLTFQGVSFKVHFQSIQINGKK</sequence>
<dbReference type="AlphaFoldDB" id="A0A3Q0JF04"/>
<dbReference type="Proteomes" id="UP000079169">
    <property type="component" value="Unplaced"/>
</dbReference>
<name>A0A3Q0JF04_DIACI</name>
<protein>
    <submittedName>
        <fullName evidence="3">Dentin sialophosphoprotein-like</fullName>
    </submittedName>
</protein>
<feature type="region of interest" description="Disordered" evidence="1">
    <location>
        <begin position="30"/>
        <end position="105"/>
    </location>
</feature>
<dbReference type="KEGG" id="dci:113470974"/>